<keyword evidence="2" id="KW-0472">Membrane</keyword>
<reference evidence="3" key="1">
    <citation type="submission" date="2021-02" db="EMBL/GenBank/DDBJ databases">
        <authorList>
            <person name="Dougan E. K."/>
            <person name="Rhodes N."/>
            <person name="Thang M."/>
            <person name="Chan C."/>
        </authorList>
    </citation>
    <scope>NUCLEOTIDE SEQUENCE</scope>
</reference>
<evidence type="ECO:0000313" key="4">
    <source>
        <dbReference type="Proteomes" id="UP000626109"/>
    </source>
</evidence>
<dbReference type="PROSITE" id="PS50082">
    <property type="entry name" value="WD_REPEATS_2"/>
    <property type="match status" value="3"/>
</dbReference>
<feature type="repeat" description="WD" evidence="1">
    <location>
        <begin position="36"/>
        <end position="77"/>
    </location>
</feature>
<dbReference type="InterPro" id="IPR015943">
    <property type="entry name" value="WD40/YVTN_repeat-like_dom_sf"/>
</dbReference>
<dbReference type="PROSITE" id="PS50294">
    <property type="entry name" value="WD_REPEATS_REGION"/>
    <property type="match status" value="2"/>
</dbReference>
<comment type="caution">
    <text evidence="3">The sequence shown here is derived from an EMBL/GenBank/DDBJ whole genome shotgun (WGS) entry which is preliminary data.</text>
</comment>
<dbReference type="Gene3D" id="2.130.10.10">
    <property type="entry name" value="YVTN repeat-like/Quinoprotein amine dehydrogenase"/>
    <property type="match status" value="1"/>
</dbReference>
<keyword evidence="1" id="KW-0853">WD repeat</keyword>
<name>A0A813L0B9_POLGL</name>
<evidence type="ECO:0000256" key="1">
    <source>
        <dbReference type="PROSITE-ProRule" id="PRU00221"/>
    </source>
</evidence>
<accession>A0A813L0B9</accession>
<gene>
    <name evidence="3" type="ORF">PGLA2088_LOCUS40462</name>
</gene>
<feature type="transmembrane region" description="Helical" evidence="2">
    <location>
        <begin position="199"/>
        <end position="222"/>
    </location>
</feature>
<dbReference type="Pfam" id="PF00400">
    <property type="entry name" value="WD40"/>
    <property type="match status" value="4"/>
</dbReference>
<keyword evidence="2" id="KW-1133">Transmembrane helix</keyword>
<organism evidence="3 4">
    <name type="scientific">Polarella glacialis</name>
    <name type="common">Dinoflagellate</name>
    <dbReference type="NCBI Taxonomy" id="89957"/>
    <lineage>
        <taxon>Eukaryota</taxon>
        <taxon>Sar</taxon>
        <taxon>Alveolata</taxon>
        <taxon>Dinophyceae</taxon>
        <taxon>Suessiales</taxon>
        <taxon>Suessiaceae</taxon>
        <taxon>Polarella</taxon>
    </lineage>
</organism>
<proteinExistence type="predicted"/>
<dbReference type="Proteomes" id="UP000626109">
    <property type="component" value="Unassembled WGS sequence"/>
</dbReference>
<dbReference type="SUPFAM" id="SSF50978">
    <property type="entry name" value="WD40 repeat-like"/>
    <property type="match status" value="1"/>
</dbReference>
<keyword evidence="2" id="KW-0812">Transmembrane</keyword>
<feature type="repeat" description="WD" evidence="1">
    <location>
        <begin position="1"/>
        <end position="25"/>
    </location>
</feature>
<evidence type="ECO:0000256" key="2">
    <source>
        <dbReference type="SAM" id="Phobius"/>
    </source>
</evidence>
<feature type="repeat" description="WD" evidence="1">
    <location>
        <begin position="78"/>
        <end position="119"/>
    </location>
</feature>
<dbReference type="InterPro" id="IPR036322">
    <property type="entry name" value="WD40_repeat_dom_sf"/>
</dbReference>
<dbReference type="EMBL" id="CAJNNW010033476">
    <property type="protein sequence ID" value="CAE8719132.1"/>
    <property type="molecule type" value="Genomic_DNA"/>
</dbReference>
<dbReference type="PANTHER" id="PTHR19879:SF9">
    <property type="entry name" value="TRANSCRIPTION INITIATION FACTOR TFIID SUBUNIT 5"/>
    <property type="match status" value="1"/>
</dbReference>
<dbReference type="AlphaFoldDB" id="A0A813L0B9"/>
<dbReference type="PANTHER" id="PTHR19879">
    <property type="entry name" value="TRANSCRIPTION INITIATION FACTOR TFIID"/>
    <property type="match status" value="1"/>
</dbReference>
<evidence type="ECO:0000313" key="3">
    <source>
        <dbReference type="EMBL" id="CAE8719132.1"/>
    </source>
</evidence>
<dbReference type="SMART" id="SM00320">
    <property type="entry name" value="WD40"/>
    <property type="match status" value="4"/>
</dbReference>
<sequence length="353" mass="37629">MVRSVAFNPDGGLLASGSADRTVRVVATSTWTEVTTLTQLSELDSVAFNPDGGLLASGSWDKTVKVFATSTWAEVTTLAEHTKGVTSVAFNPDGGLLASGSWDGTVKVFATSTWAEVRTLAEQTSNVEFVAFNPDGGLLACGSGVTVKVFATSTPTSAEVTTTKTTTTTTPTTTPLTTETTTMDGVLDERLFPNETVEFALIAGIVGFFGLVLFCCVCYFTGLYRTLFPKARVAVIPASATAPTCIPPRTRPRLETEEKMTKNAISATTVDILPGYWSHSLGLQLDIPDSLSFDQMVYVAQQNLAKFQELMDTTYRPIPTQDRPCPKGTCGKVRGGCPCVRPGGAQVYLQATR</sequence>
<dbReference type="InterPro" id="IPR001680">
    <property type="entry name" value="WD40_rpt"/>
</dbReference>
<protein>
    <submittedName>
        <fullName evidence="3">Uncharacterized protein</fullName>
    </submittedName>
</protein>